<dbReference type="RefSeq" id="XP_038060073.1">
    <property type="nucleotide sequence ID" value="XM_038204145.1"/>
</dbReference>
<reference evidence="1" key="1">
    <citation type="submission" date="2022-11" db="UniProtKB">
        <authorList>
            <consortium name="EnsemblMetazoa"/>
        </authorList>
    </citation>
    <scope>IDENTIFICATION</scope>
</reference>
<keyword evidence="2" id="KW-1185">Reference proteome</keyword>
<dbReference type="Proteomes" id="UP000887568">
    <property type="component" value="Unplaced"/>
</dbReference>
<proteinExistence type="predicted"/>
<sequence>MFYQWSASYARRANGSSSHMDRGKKSHSQTVNMKKVDNFSRLLNYSMMNPSFLIFKVKTWWKSKSGITDHATIITSRFCKQVIGGQAENLKRRVNPKNTRHSVANTSKKKIISEGSVMRMTKLLHLLSQMSEEAGVPPLLINYHKIKPFQIGHC</sequence>
<organism evidence="1 2">
    <name type="scientific">Patiria miniata</name>
    <name type="common">Bat star</name>
    <name type="synonym">Asterina miniata</name>
    <dbReference type="NCBI Taxonomy" id="46514"/>
    <lineage>
        <taxon>Eukaryota</taxon>
        <taxon>Metazoa</taxon>
        <taxon>Echinodermata</taxon>
        <taxon>Eleutherozoa</taxon>
        <taxon>Asterozoa</taxon>
        <taxon>Asteroidea</taxon>
        <taxon>Valvatacea</taxon>
        <taxon>Valvatida</taxon>
        <taxon>Asterinidae</taxon>
        <taxon>Patiria</taxon>
    </lineage>
</organism>
<dbReference type="GeneID" id="119731124"/>
<dbReference type="EnsemblMetazoa" id="XM_038204145.1">
    <property type="protein sequence ID" value="XP_038060073.1"/>
    <property type="gene ID" value="LOC119731124"/>
</dbReference>
<dbReference type="AlphaFoldDB" id="A0A914A8I1"/>
<accession>A0A914A8I1</accession>
<evidence type="ECO:0000313" key="1">
    <source>
        <dbReference type="EnsemblMetazoa" id="XP_038060073.1"/>
    </source>
</evidence>
<evidence type="ECO:0000313" key="2">
    <source>
        <dbReference type="Proteomes" id="UP000887568"/>
    </source>
</evidence>
<protein>
    <submittedName>
        <fullName evidence="1">Uncharacterized protein</fullName>
    </submittedName>
</protein>
<name>A0A914A8I1_PATMI</name>